<dbReference type="Proteomes" id="UP000092445">
    <property type="component" value="Unassembled WGS sequence"/>
</dbReference>
<reference evidence="1" key="2">
    <citation type="submission" date="2020-05" db="UniProtKB">
        <authorList>
            <consortium name="EnsemblMetazoa"/>
        </authorList>
    </citation>
    <scope>IDENTIFICATION</scope>
    <source>
        <strain evidence="1">IAEA</strain>
    </source>
</reference>
<organism evidence="1 2">
    <name type="scientific">Glossina pallidipes</name>
    <name type="common">Tsetse fly</name>
    <dbReference type="NCBI Taxonomy" id="7398"/>
    <lineage>
        <taxon>Eukaryota</taxon>
        <taxon>Metazoa</taxon>
        <taxon>Ecdysozoa</taxon>
        <taxon>Arthropoda</taxon>
        <taxon>Hexapoda</taxon>
        <taxon>Insecta</taxon>
        <taxon>Pterygota</taxon>
        <taxon>Neoptera</taxon>
        <taxon>Endopterygota</taxon>
        <taxon>Diptera</taxon>
        <taxon>Brachycera</taxon>
        <taxon>Muscomorpha</taxon>
        <taxon>Hippoboscoidea</taxon>
        <taxon>Glossinidae</taxon>
        <taxon>Glossina</taxon>
    </lineage>
</organism>
<sequence>MLTCFFVTMARSCIAKLVQFLSVHLFYTKLLLGSSKYAAAISATLLIAAPVTISVVLDNLLNNCGPAAVVTDGLIGCAVATPQLDGFIGKTLGLGGKGGGLFELEVVGCASLLHLIDACSSDALRNRHLQALTIDLGDMLVLRFPLISSEVSFAMVTGSSAGLHSERLQFLGDILLFDVFMKEIPKS</sequence>
<accession>A0A1A9Z4H6</accession>
<proteinExistence type="predicted"/>
<evidence type="ECO:0000313" key="2">
    <source>
        <dbReference type="Proteomes" id="UP000092445"/>
    </source>
</evidence>
<dbReference type="VEuPathDB" id="VectorBase:GPAI003652"/>
<dbReference type="EnsemblMetazoa" id="GPAI003652-RA">
    <property type="protein sequence ID" value="GPAI003652-PA"/>
    <property type="gene ID" value="GPAI003652"/>
</dbReference>
<dbReference type="AlphaFoldDB" id="A0A1A9Z4H6"/>
<protein>
    <submittedName>
        <fullName evidence="1">Uncharacterized protein</fullName>
    </submittedName>
</protein>
<evidence type="ECO:0000313" key="1">
    <source>
        <dbReference type="EnsemblMetazoa" id="GPAI003652-PA"/>
    </source>
</evidence>
<name>A0A1A9Z4H6_GLOPL</name>
<reference evidence="2" key="1">
    <citation type="submission" date="2014-03" db="EMBL/GenBank/DDBJ databases">
        <authorList>
            <person name="Aksoy S."/>
            <person name="Warren W."/>
            <person name="Wilson R.K."/>
        </authorList>
    </citation>
    <scope>NUCLEOTIDE SEQUENCE [LARGE SCALE GENOMIC DNA]</scope>
    <source>
        <strain evidence="2">IAEA</strain>
    </source>
</reference>
<keyword evidence="2" id="KW-1185">Reference proteome</keyword>